<sequence>MAFIKDAISSLLGGGNDSSWKWSEHLHPASFRGVPFAVVSGESVFGRRQAVHEYPYRDTAWIEDLGRATRKITLRGFIVQDSLVYHAPDVITQRKNLVAACETGSTGTLIHPTLGELTVSVTESGLRMNESAEFGRVFEFTLTVIESGLKVFAVTNSTKSATEVGQNWLRTYTTMLAKYVSAVRGEIRSVVQGMKTIKATANQWVGMVTRSVDEVTNLSDMLKTTFGSERYGRYQRGKIGGAVSGATGVRSRDNQTHHDTEIVQQTTAAVVMGRKSIAESIDKMTHSLTVEEFSQSAQGVVEAIIRSAGSTDGKIAIFEHLSSFQNTQYQPGSVDRHVTDMTVLLLVVLSAGAMAQVASEFTPANNQEANALQRRVCNALDTARVQAGDLGMDEIYEALMSLRYEFVTSAELNGAESGRLAQFNLPAVLPALNVANRIYQDAGRSDELVQATHPRHPAFMPVKFEALRK</sequence>
<evidence type="ECO:0000259" key="1">
    <source>
        <dbReference type="Pfam" id="PF07157"/>
    </source>
</evidence>
<dbReference type="InterPro" id="IPR052399">
    <property type="entry name" value="Phage_Baseplate_Assmbl_Protein"/>
</dbReference>
<comment type="caution">
    <text evidence="2">The sequence shown here is derived from an EMBL/GenBank/DDBJ whole genome shotgun (WGS) entry which is preliminary data.</text>
</comment>
<organism evidence="2 3">
    <name type="scientific">Xenorhabdus vietnamensis</name>
    <dbReference type="NCBI Taxonomy" id="351656"/>
    <lineage>
        <taxon>Bacteria</taxon>
        <taxon>Pseudomonadati</taxon>
        <taxon>Pseudomonadota</taxon>
        <taxon>Gammaproteobacteria</taxon>
        <taxon>Enterobacterales</taxon>
        <taxon>Morganellaceae</taxon>
        <taxon>Xenorhabdus</taxon>
    </lineage>
</organism>
<dbReference type="PANTHER" id="PTHR37829">
    <property type="entry name" value="PHAGE-LIKE ELEMENT PBSX PROTEIN XKDT"/>
    <property type="match status" value="1"/>
</dbReference>
<dbReference type="EMBL" id="MUBJ01000037">
    <property type="protein sequence ID" value="OTA14312.1"/>
    <property type="molecule type" value="Genomic_DNA"/>
</dbReference>
<accession>A0A1Y2S8R1</accession>
<feature type="domain" description="DNA circulation N-terminal" evidence="1">
    <location>
        <begin position="26"/>
        <end position="119"/>
    </location>
</feature>
<gene>
    <name evidence="2" type="ORF">Xvie_03831</name>
</gene>
<dbReference type="OrthoDB" id="378644at2"/>
<evidence type="ECO:0000313" key="2">
    <source>
        <dbReference type="EMBL" id="OTA14312.1"/>
    </source>
</evidence>
<dbReference type="Proteomes" id="UP000194350">
    <property type="component" value="Unassembled WGS sequence"/>
</dbReference>
<protein>
    <submittedName>
        <fullName evidence="2">DNA circulation protein</fullName>
    </submittedName>
</protein>
<keyword evidence="3" id="KW-1185">Reference proteome</keyword>
<evidence type="ECO:0000313" key="3">
    <source>
        <dbReference type="Proteomes" id="UP000194350"/>
    </source>
</evidence>
<proteinExistence type="predicted"/>
<dbReference type="PANTHER" id="PTHR37829:SF3">
    <property type="entry name" value="PROTEIN JAYE-RELATED"/>
    <property type="match status" value="1"/>
</dbReference>
<dbReference type="InterPro" id="IPR009826">
    <property type="entry name" value="DNA_circ_N"/>
</dbReference>
<dbReference type="AlphaFoldDB" id="A0A1Y2S8R1"/>
<reference evidence="2 3" key="1">
    <citation type="submission" date="2016-10" db="EMBL/GenBank/DDBJ databases">
        <title>Systematic genetic and metabolomic analysis of Xenorhabdus and Photorhabdus spp., highlights the requirements for a dual symbiotic and pathogenic life style.</title>
        <authorList>
            <person name="Tobias N.J."/>
            <person name="Wolff H."/>
            <person name="Djahanschiri B."/>
            <person name="Pidot S.J."/>
            <person name="Stinear T.P."/>
            <person name="Ebersberger I."/>
            <person name="Bode H.B."/>
        </authorList>
    </citation>
    <scope>NUCLEOTIDE SEQUENCE [LARGE SCALE GENOMIC DNA]</scope>
    <source>
        <strain evidence="2 3">DSM 22392</strain>
    </source>
</reference>
<dbReference type="Pfam" id="PF07157">
    <property type="entry name" value="DNA_circ_N"/>
    <property type="match status" value="1"/>
</dbReference>
<dbReference type="STRING" id="351656.Xvie_03831"/>
<dbReference type="RefSeq" id="WP_086110689.1">
    <property type="nucleotide sequence ID" value="NZ_CAWNGD010000081.1"/>
</dbReference>
<name>A0A1Y2S8R1_9GAMM</name>